<feature type="chain" id="PRO_5041947137" evidence="1">
    <location>
        <begin position="19"/>
        <end position="169"/>
    </location>
</feature>
<evidence type="ECO:0000313" key="3">
    <source>
        <dbReference type="Proteomes" id="UP001281614"/>
    </source>
</evidence>
<name>A0AAD9Y9I7_COLKA</name>
<comment type="caution">
    <text evidence="2">The sequence shown here is derived from an EMBL/GenBank/DDBJ whole genome shotgun (WGS) entry which is preliminary data.</text>
</comment>
<feature type="signal peptide" evidence="1">
    <location>
        <begin position="1"/>
        <end position="18"/>
    </location>
</feature>
<accession>A0AAD9Y9I7</accession>
<evidence type="ECO:0000256" key="1">
    <source>
        <dbReference type="SAM" id="SignalP"/>
    </source>
</evidence>
<gene>
    <name evidence="2" type="ORF">CKAH01_17983</name>
</gene>
<organism evidence="2 3">
    <name type="scientific">Colletotrichum kahawae</name>
    <name type="common">Coffee berry disease fungus</name>
    <dbReference type="NCBI Taxonomy" id="34407"/>
    <lineage>
        <taxon>Eukaryota</taxon>
        <taxon>Fungi</taxon>
        <taxon>Dikarya</taxon>
        <taxon>Ascomycota</taxon>
        <taxon>Pezizomycotina</taxon>
        <taxon>Sordariomycetes</taxon>
        <taxon>Hypocreomycetidae</taxon>
        <taxon>Glomerellales</taxon>
        <taxon>Glomerellaceae</taxon>
        <taxon>Colletotrichum</taxon>
        <taxon>Colletotrichum gloeosporioides species complex</taxon>
    </lineage>
</organism>
<dbReference type="Proteomes" id="UP001281614">
    <property type="component" value="Unassembled WGS sequence"/>
</dbReference>
<evidence type="ECO:0000313" key="2">
    <source>
        <dbReference type="EMBL" id="KAK2749937.1"/>
    </source>
</evidence>
<protein>
    <submittedName>
        <fullName evidence="2">Uncharacterized protein</fullName>
    </submittedName>
</protein>
<keyword evidence="1" id="KW-0732">Signal</keyword>
<proteinExistence type="predicted"/>
<reference evidence="2" key="1">
    <citation type="submission" date="2023-02" db="EMBL/GenBank/DDBJ databases">
        <title>Colletotrichum kahawae CIFC_Que2 genome sequencing and assembly.</title>
        <authorList>
            <person name="Baroncelli R."/>
        </authorList>
    </citation>
    <scope>NUCLEOTIDE SEQUENCE</scope>
    <source>
        <strain evidence="2">CIFC_Que2</strain>
    </source>
</reference>
<dbReference type="AlphaFoldDB" id="A0AAD9Y9I7"/>
<keyword evidence="3" id="KW-1185">Reference proteome</keyword>
<dbReference type="EMBL" id="VYYT01000274">
    <property type="protein sequence ID" value="KAK2749937.1"/>
    <property type="molecule type" value="Genomic_DNA"/>
</dbReference>
<sequence length="169" mass="18211">MKHIGILMVLCAIGSAAPAEEQRQASTFYKIDDFYAGSGPKSSFTSYSFEIGIITESGAMISQTTCVGSSGMKGHSPSIAATWEAIGCTYTGGYYNWTFAGAKENNLAGYHLNVTDSLGGRGTQFYPQSLVYPVQNWADPNHPDPLPNYALSATNRTYTPRCMHLTASL</sequence>